<protein>
    <submittedName>
        <fullName evidence="1">Uncharacterized protein</fullName>
    </submittedName>
</protein>
<comment type="caution">
    <text evidence="1">The sequence shown here is derived from an EMBL/GenBank/DDBJ whole genome shotgun (WGS) entry which is preliminary data.</text>
</comment>
<evidence type="ECO:0000313" key="1">
    <source>
        <dbReference type="EMBL" id="EYC34179.1"/>
    </source>
</evidence>
<proteinExistence type="predicted"/>
<accession>A0A016W2V7</accession>
<evidence type="ECO:0000313" key="2">
    <source>
        <dbReference type="Proteomes" id="UP000024635"/>
    </source>
</evidence>
<gene>
    <name evidence="1" type="primary">Acey_s0001.g291</name>
    <name evidence="1" type="ORF">Y032_0001g291</name>
</gene>
<keyword evidence="2" id="KW-1185">Reference proteome</keyword>
<dbReference type="AlphaFoldDB" id="A0A016W2V7"/>
<name>A0A016W2V7_9BILA</name>
<sequence length="107" mass="11944">MSLPSRKTPKFGEIWNARISTGAAFNSNNPFKNRPVKTSVYKRSADLQASTLMFFTQLTQNPSEIHPRLLTYFLQLTGHSWLNFPKCLAPFALGLIQPALSGCIGED</sequence>
<organism evidence="1 2">
    <name type="scientific">Ancylostoma ceylanicum</name>
    <dbReference type="NCBI Taxonomy" id="53326"/>
    <lineage>
        <taxon>Eukaryota</taxon>
        <taxon>Metazoa</taxon>
        <taxon>Ecdysozoa</taxon>
        <taxon>Nematoda</taxon>
        <taxon>Chromadorea</taxon>
        <taxon>Rhabditida</taxon>
        <taxon>Rhabditina</taxon>
        <taxon>Rhabditomorpha</taxon>
        <taxon>Strongyloidea</taxon>
        <taxon>Ancylostomatidae</taxon>
        <taxon>Ancylostomatinae</taxon>
        <taxon>Ancylostoma</taxon>
    </lineage>
</organism>
<dbReference type="Proteomes" id="UP000024635">
    <property type="component" value="Unassembled WGS sequence"/>
</dbReference>
<reference evidence="2" key="1">
    <citation type="journal article" date="2015" name="Nat. Genet.">
        <title>The genome and transcriptome of the zoonotic hookworm Ancylostoma ceylanicum identify infection-specific gene families.</title>
        <authorList>
            <person name="Schwarz E.M."/>
            <person name="Hu Y."/>
            <person name="Antoshechkin I."/>
            <person name="Miller M.M."/>
            <person name="Sternberg P.W."/>
            <person name="Aroian R.V."/>
        </authorList>
    </citation>
    <scope>NUCLEOTIDE SEQUENCE</scope>
    <source>
        <strain evidence="2">HY135</strain>
    </source>
</reference>
<dbReference type="EMBL" id="JARK01001337">
    <property type="protein sequence ID" value="EYC34179.1"/>
    <property type="molecule type" value="Genomic_DNA"/>
</dbReference>